<evidence type="ECO:0000313" key="2">
    <source>
        <dbReference type="EMBL" id="CAK7943550.1"/>
    </source>
</evidence>
<accession>A0AAV1V9Y1</accession>
<dbReference type="AlphaFoldDB" id="A0AAV1V9Y1"/>
<protein>
    <submittedName>
        <fullName evidence="2">Uncharacterized protein</fullName>
    </submittedName>
</protein>
<organism evidence="2 3">
    <name type="scientific">Peronospora matthiolae</name>
    <dbReference type="NCBI Taxonomy" id="2874970"/>
    <lineage>
        <taxon>Eukaryota</taxon>
        <taxon>Sar</taxon>
        <taxon>Stramenopiles</taxon>
        <taxon>Oomycota</taxon>
        <taxon>Peronosporomycetes</taxon>
        <taxon>Peronosporales</taxon>
        <taxon>Peronosporaceae</taxon>
        <taxon>Peronospora</taxon>
    </lineage>
</organism>
<proteinExistence type="predicted"/>
<reference evidence="2" key="1">
    <citation type="submission" date="2024-01" db="EMBL/GenBank/DDBJ databases">
        <authorList>
            <person name="Webb A."/>
        </authorList>
    </citation>
    <scope>NUCLEOTIDE SEQUENCE</scope>
    <source>
        <strain evidence="2">Pm1</strain>
    </source>
</reference>
<sequence>MTSGTRWRPSSTTPAADDESHSASSPISDVFTDMLNVNEDLIVATAECQADGDVGGLLAYHRILHRDLMEMAEFIDSMYGVYSNVSTSSCAVSESTKKSDEPEFNVVDLTIDDVEDKATPALAAGKSRGSIEEKGAKREQLQRGALLAAIEAGEKERETLRSKEQWIKSRHQVLEEESVSAIMNENAIGMLEVANVQSGGSEVQQGGGGLALVNQLRAHQQVTAFLQAANETAGAGPSTPMHMLLAQKLAMPTGPPHLAVPAQSLSVATPAAVEKQIKPSVGGTGIPKLPLPPAHSVVNKLYPFSDTMPLLFYPQPPAVYMPMSPWQSQLHLALPARTAVLTRPPAKKPEFKRMCESCRKRHFSVRQCRLVLQHTDPEWQPAKPPVDRRRRRK</sequence>
<feature type="compositionally biased region" description="Polar residues" evidence="1">
    <location>
        <begin position="1"/>
        <end position="14"/>
    </location>
</feature>
<gene>
    <name evidence="2" type="ORF">PM001_LOCUS28700</name>
</gene>
<evidence type="ECO:0000256" key="1">
    <source>
        <dbReference type="SAM" id="MobiDB-lite"/>
    </source>
</evidence>
<evidence type="ECO:0000313" key="3">
    <source>
        <dbReference type="Proteomes" id="UP001162060"/>
    </source>
</evidence>
<dbReference type="Proteomes" id="UP001162060">
    <property type="component" value="Unassembled WGS sequence"/>
</dbReference>
<name>A0AAV1V9Y1_9STRA</name>
<dbReference type="EMBL" id="CAKLBY020000303">
    <property type="protein sequence ID" value="CAK7943550.1"/>
    <property type="molecule type" value="Genomic_DNA"/>
</dbReference>
<feature type="region of interest" description="Disordered" evidence="1">
    <location>
        <begin position="1"/>
        <end position="25"/>
    </location>
</feature>
<comment type="caution">
    <text evidence="2">The sequence shown here is derived from an EMBL/GenBank/DDBJ whole genome shotgun (WGS) entry which is preliminary data.</text>
</comment>